<comment type="caution">
    <text evidence="3">The sequence shown here is derived from an EMBL/GenBank/DDBJ whole genome shotgun (WGS) entry which is preliminary data.</text>
</comment>
<comment type="function">
    <text evidence="2">May mediate accelerated ATP-independent bidirectional transbilayer migration of phospholipids upon binding calcium ions that results in a loss of phospholipid asymmetry in the plasma membrane.</text>
</comment>
<dbReference type="Pfam" id="PF10326">
    <property type="entry name" value="7TM_GPCR_Str"/>
    <property type="match status" value="1"/>
</dbReference>
<dbReference type="PANTHER" id="PTHR23248">
    <property type="entry name" value="PHOSPHOLIPID SCRAMBLASE-RELATED"/>
    <property type="match status" value="1"/>
</dbReference>
<keyword evidence="2" id="KW-0106">Calcium</keyword>
<dbReference type="EMBL" id="CADEPM010000006">
    <property type="protein sequence ID" value="CAB3407658.1"/>
    <property type="molecule type" value="Genomic_DNA"/>
</dbReference>
<dbReference type="GO" id="GO:0005886">
    <property type="term" value="C:plasma membrane"/>
    <property type="evidence" value="ECO:0007669"/>
    <property type="project" value="TreeGrafter"/>
</dbReference>
<reference evidence="3 4" key="1">
    <citation type="submission" date="2020-04" db="EMBL/GenBank/DDBJ databases">
        <authorList>
            <person name="Laetsch R D."/>
            <person name="Stevens L."/>
            <person name="Kumar S."/>
            <person name="Blaxter L. M."/>
        </authorList>
    </citation>
    <scope>NUCLEOTIDE SEQUENCE [LARGE SCALE GENOMIC DNA]</scope>
</reference>
<feature type="transmembrane region" description="Helical" evidence="2">
    <location>
        <begin position="45"/>
        <end position="73"/>
    </location>
</feature>
<evidence type="ECO:0000313" key="3">
    <source>
        <dbReference type="EMBL" id="CAB3407658.1"/>
    </source>
</evidence>
<dbReference type="OrthoDB" id="5869258at2759"/>
<dbReference type="InterPro" id="IPR005552">
    <property type="entry name" value="Scramblase"/>
</dbReference>
<dbReference type="AlphaFoldDB" id="A0A8S1F7R0"/>
<dbReference type="InterPro" id="IPR019428">
    <property type="entry name" value="7TM_GPCR_serpentine_rcpt_Str"/>
</dbReference>
<evidence type="ECO:0000256" key="2">
    <source>
        <dbReference type="RuleBase" id="RU363116"/>
    </source>
</evidence>
<dbReference type="Pfam" id="PF03803">
    <property type="entry name" value="Scramblase"/>
    <property type="match status" value="1"/>
</dbReference>
<evidence type="ECO:0000256" key="1">
    <source>
        <dbReference type="ARBA" id="ARBA00005350"/>
    </source>
</evidence>
<comment type="cofactor">
    <cofactor evidence="2">
        <name>Ca(2+)</name>
        <dbReference type="ChEBI" id="CHEBI:29108"/>
    </cofactor>
</comment>
<organism evidence="3 4">
    <name type="scientific">Caenorhabditis bovis</name>
    <dbReference type="NCBI Taxonomy" id="2654633"/>
    <lineage>
        <taxon>Eukaryota</taxon>
        <taxon>Metazoa</taxon>
        <taxon>Ecdysozoa</taxon>
        <taxon>Nematoda</taxon>
        <taxon>Chromadorea</taxon>
        <taxon>Rhabditida</taxon>
        <taxon>Rhabditina</taxon>
        <taxon>Rhabditomorpha</taxon>
        <taxon>Rhabditoidea</taxon>
        <taxon>Rhabditidae</taxon>
        <taxon>Peloderinae</taxon>
        <taxon>Caenorhabditis</taxon>
    </lineage>
</organism>
<keyword evidence="2" id="KW-0812">Transmembrane</keyword>
<evidence type="ECO:0000313" key="4">
    <source>
        <dbReference type="Proteomes" id="UP000494206"/>
    </source>
</evidence>
<keyword evidence="2" id="KW-0449">Lipoprotein</keyword>
<sequence>MLKSSVFQLTSIYCVLKNGQKCYIEIGKMDSVPNSGRWKHLQSQLFNALVLQTAIPVILMYIPFFLLFFIPFLDETIEITSSCINITIAVYPAIDPLPTIFIVKNYRSVTIDRMSYIPMQPVICTQPGVQTLQAPPGTVLPMQSIPGVPQGLEYLTYLDTVIIKQKKELVEIVTNFETANRYVVMNANGQQAFFAMEESGCCSRQLCGPRRGFVMHILDNYQQEVLAV</sequence>
<keyword evidence="4" id="KW-1185">Reference proteome</keyword>
<dbReference type="Proteomes" id="UP000494206">
    <property type="component" value="Unassembled WGS sequence"/>
</dbReference>
<proteinExistence type="inferred from homology"/>
<dbReference type="SUPFAM" id="SSF81321">
    <property type="entry name" value="Family A G protein-coupled receptor-like"/>
    <property type="match status" value="1"/>
</dbReference>
<gene>
    <name evidence="3" type="ORF">CBOVIS_LOCUS9552</name>
</gene>
<keyword evidence="2" id="KW-0564">Palmitate</keyword>
<accession>A0A8S1F7R0</accession>
<name>A0A8S1F7R0_9PELO</name>
<keyword evidence="2" id="KW-0472">Membrane</keyword>
<dbReference type="GO" id="GO:0017128">
    <property type="term" value="F:phospholipid scramblase activity"/>
    <property type="evidence" value="ECO:0007669"/>
    <property type="project" value="InterPro"/>
</dbReference>
<comment type="similarity">
    <text evidence="1 2">Belongs to the phospholipid scramblase family.</text>
</comment>
<protein>
    <recommendedName>
        <fullName evidence="2">Phospholipid scramblase</fullName>
    </recommendedName>
</protein>
<dbReference type="PANTHER" id="PTHR23248:SF63">
    <property type="entry name" value="PHOSPHOLIPID SCRAMBLASE"/>
    <property type="match status" value="1"/>
</dbReference>
<keyword evidence="2" id="KW-1133">Transmembrane helix</keyword>